<dbReference type="Proteomes" id="UP000299102">
    <property type="component" value="Unassembled WGS sequence"/>
</dbReference>
<gene>
    <name evidence="2" type="ORF">EVAR_85433_1</name>
</gene>
<keyword evidence="3" id="KW-1185">Reference proteome</keyword>
<evidence type="ECO:0000313" key="3">
    <source>
        <dbReference type="Proteomes" id="UP000299102"/>
    </source>
</evidence>
<feature type="compositionally biased region" description="Basic and acidic residues" evidence="1">
    <location>
        <begin position="1"/>
        <end position="11"/>
    </location>
</feature>
<dbReference type="AlphaFoldDB" id="A0A4C1WJ14"/>
<reference evidence="2 3" key="1">
    <citation type="journal article" date="2019" name="Commun. Biol.">
        <title>The bagworm genome reveals a unique fibroin gene that provides high tensile strength.</title>
        <authorList>
            <person name="Kono N."/>
            <person name="Nakamura H."/>
            <person name="Ohtoshi R."/>
            <person name="Tomita M."/>
            <person name="Numata K."/>
            <person name="Arakawa K."/>
        </authorList>
    </citation>
    <scope>NUCLEOTIDE SEQUENCE [LARGE SCALE GENOMIC DNA]</scope>
</reference>
<evidence type="ECO:0000256" key="1">
    <source>
        <dbReference type="SAM" id="MobiDB-lite"/>
    </source>
</evidence>
<feature type="region of interest" description="Disordered" evidence="1">
    <location>
        <begin position="1"/>
        <end position="106"/>
    </location>
</feature>
<protein>
    <submittedName>
        <fullName evidence="2">Uncharacterized protein</fullName>
    </submittedName>
</protein>
<evidence type="ECO:0000313" key="2">
    <source>
        <dbReference type="EMBL" id="GBP51221.1"/>
    </source>
</evidence>
<dbReference type="EMBL" id="BGZK01000577">
    <property type="protein sequence ID" value="GBP51221.1"/>
    <property type="molecule type" value="Genomic_DNA"/>
</dbReference>
<proteinExistence type="predicted"/>
<feature type="compositionally biased region" description="Basic and acidic residues" evidence="1">
    <location>
        <begin position="29"/>
        <end position="38"/>
    </location>
</feature>
<feature type="compositionally biased region" description="Basic and acidic residues" evidence="1">
    <location>
        <begin position="61"/>
        <end position="72"/>
    </location>
</feature>
<organism evidence="2 3">
    <name type="scientific">Eumeta variegata</name>
    <name type="common">Bagworm moth</name>
    <name type="synonym">Eumeta japonica</name>
    <dbReference type="NCBI Taxonomy" id="151549"/>
    <lineage>
        <taxon>Eukaryota</taxon>
        <taxon>Metazoa</taxon>
        <taxon>Ecdysozoa</taxon>
        <taxon>Arthropoda</taxon>
        <taxon>Hexapoda</taxon>
        <taxon>Insecta</taxon>
        <taxon>Pterygota</taxon>
        <taxon>Neoptera</taxon>
        <taxon>Endopterygota</taxon>
        <taxon>Lepidoptera</taxon>
        <taxon>Glossata</taxon>
        <taxon>Ditrysia</taxon>
        <taxon>Tineoidea</taxon>
        <taxon>Psychidae</taxon>
        <taxon>Oiketicinae</taxon>
        <taxon>Eumeta</taxon>
    </lineage>
</organism>
<name>A0A4C1WJ14_EUMVA</name>
<comment type="caution">
    <text evidence="2">The sequence shown here is derived from an EMBL/GenBank/DDBJ whole genome shotgun (WGS) entry which is preliminary data.</text>
</comment>
<sequence>MVPRLGNHDEPSNVAVASATTALSGLRPSLERRARLEVQDPQSETKTVVLEHSRQSAIKARHGDYDCREKLSKPPIRSARQWNRIGRPMISLSTQQRNGKTQNSFA</sequence>
<feature type="compositionally biased region" description="Polar residues" evidence="1">
    <location>
        <begin position="91"/>
        <end position="106"/>
    </location>
</feature>
<accession>A0A4C1WJ14</accession>